<sequence>ADTHVHFVILVKEALSKLSKQQYSIEELTRKPLPEGVDPLRLEDYLSDQDFKMSRVEFNALPNWKQQNLKKSKGLF</sequence>
<dbReference type="Ensembl" id="ENSPLAT00000010117.1">
    <property type="protein sequence ID" value="ENSPLAP00000004157.1"/>
    <property type="gene ID" value="ENSPLAG00000005798.1"/>
</dbReference>
<dbReference type="AlphaFoldDB" id="A0A3B3TUA4"/>
<accession>A0A3B3TUA4</accession>
<feature type="domain" description="HP" evidence="1">
    <location>
        <begin position="17"/>
        <end position="76"/>
    </location>
</feature>
<protein>
    <recommendedName>
        <fullName evidence="1">HP domain-containing protein</fullName>
    </recommendedName>
</protein>
<dbReference type="SUPFAM" id="SSF47050">
    <property type="entry name" value="VHP, Villin headpiece domain"/>
    <property type="match status" value="1"/>
</dbReference>
<dbReference type="Gene3D" id="1.10.950.10">
    <property type="entry name" value="Villin headpiece domain"/>
    <property type="match status" value="1"/>
</dbReference>
<evidence type="ECO:0000259" key="1">
    <source>
        <dbReference type="PROSITE" id="PS51089"/>
    </source>
</evidence>
<keyword evidence="3" id="KW-1185">Reference proteome</keyword>
<dbReference type="InterPro" id="IPR003128">
    <property type="entry name" value="Villin_headpiece"/>
</dbReference>
<dbReference type="GO" id="GO:0007010">
    <property type="term" value="P:cytoskeleton organization"/>
    <property type="evidence" value="ECO:0007669"/>
    <property type="project" value="InterPro"/>
</dbReference>
<evidence type="ECO:0000313" key="3">
    <source>
        <dbReference type="Proteomes" id="UP000261500"/>
    </source>
</evidence>
<proteinExistence type="predicted"/>
<dbReference type="SMART" id="SM00153">
    <property type="entry name" value="VHP"/>
    <property type="match status" value="1"/>
</dbReference>
<reference evidence="2" key="2">
    <citation type="submission" date="2025-09" db="UniProtKB">
        <authorList>
            <consortium name="Ensembl"/>
        </authorList>
    </citation>
    <scope>IDENTIFICATION</scope>
</reference>
<dbReference type="GO" id="GO:0003779">
    <property type="term" value="F:actin binding"/>
    <property type="evidence" value="ECO:0007669"/>
    <property type="project" value="InterPro"/>
</dbReference>
<dbReference type="GeneTree" id="ENSGT00940000166361"/>
<dbReference type="Proteomes" id="UP000261500">
    <property type="component" value="Unplaced"/>
</dbReference>
<organism evidence="2 3">
    <name type="scientific">Poecilia latipinna</name>
    <name type="common">sailfin molly</name>
    <dbReference type="NCBI Taxonomy" id="48699"/>
    <lineage>
        <taxon>Eukaryota</taxon>
        <taxon>Metazoa</taxon>
        <taxon>Chordata</taxon>
        <taxon>Craniata</taxon>
        <taxon>Vertebrata</taxon>
        <taxon>Euteleostomi</taxon>
        <taxon>Actinopterygii</taxon>
        <taxon>Neopterygii</taxon>
        <taxon>Teleostei</taxon>
        <taxon>Neoteleostei</taxon>
        <taxon>Acanthomorphata</taxon>
        <taxon>Ovalentaria</taxon>
        <taxon>Atherinomorphae</taxon>
        <taxon>Cyprinodontiformes</taxon>
        <taxon>Poeciliidae</taxon>
        <taxon>Poeciliinae</taxon>
        <taxon>Poecilia</taxon>
    </lineage>
</organism>
<reference evidence="2" key="1">
    <citation type="submission" date="2025-08" db="UniProtKB">
        <authorList>
            <consortium name="Ensembl"/>
        </authorList>
    </citation>
    <scope>IDENTIFICATION</scope>
</reference>
<dbReference type="Pfam" id="PF02209">
    <property type="entry name" value="VHP"/>
    <property type="match status" value="1"/>
</dbReference>
<name>A0A3B3TUA4_9TELE</name>
<evidence type="ECO:0000313" key="2">
    <source>
        <dbReference type="Ensembl" id="ENSPLAP00000004157.1"/>
    </source>
</evidence>
<dbReference type="InterPro" id="IPR036886">
    <property type="entry name" value="Villin_headpiece_dom_sf"/>
</dbReference>
<dbReference type="PROSITE" id="PS51089">
    <property type="entry name" value="HP"/>
    <property type="match status" value="1"/>
</dbReference>